<dbReference type="Gene3D" id="3.30.1540.10">
    <property type="entry name" value="formyl-coa transferase, domain 3"/>
    <property type="match status" value="1"/>
</dbReference>
<dbReference type="InterPro" id="IPR003673">
    <property type="entry name" value="CoA-Trfase_fam_III"/>
</dbReference>
<dbReference type="EMBL" id="CADEPM010000002">
    <property type="protein sequence ID" value="CAB3399727.1"/>
    <property type="molecule type" value="Genomic_DNA"/>
</dbReference>
<dbReference type="GO" id="GO:0008111">
    <property type="term" value="F:alpha-methylacyl-CoA racemase activity"/>
    <property type="evidence" value="ECO:0007669"/>
    <property type="project" value="TreeGrafter"/>
</dbReference>
<evidence type="ECO:0000313" key="3">
    <source>
        <dbReference type="Proteomes" id="UP000494206"/>
    </source>
</evidence>
<proteinExistence type="inferred from homology"/>
<dbReference type="PANTHER" id="PTHR48228">
    <property type="entry name" value="SUCCINYL-COA--D-CITRAMALATE COA-TRANSFERASE"/>
    <property type="match status" value="1"/>
</dbReference>
<reference evidence="2 3" key="1">
    <citation type="submission" date="2020-04" db="EMBL/GenBank/DDBJ databases">
        <authorList>
            <person name="Laetsch R D."/>
            <person name="Stevens L."/>
            <person name="Kumar S."/>
            <person name="Blaxter L. M."/>
        </authorList>
    </citation>
    <scope>NUCLEOTIDE SEQUENCE [LARGE SCALE GENOMIC DNA]</scope>
</reference>
<evidence type="ECO:0000313" key="2">
    <source>
        <dbReference type="EMBL" id="CAB3399727.1"/>
    </source>
</evidence>
<dbReference type="Pfam" id="PF02515">
    <property type="entry name" value="CoA_transf_3"/>
    <property type="match status" value="1"/>
</dbReference>
<comment type="caution">
    <text evidence="2">The sequence shown here is derived from an EMBL/GenBank/DDBJ whole genome shotgun (WGS) entry which is preliminary data.</text>
</comment>
<dbReference type="Gene3D" id="3.40.50.10540">
    <property type="entry name" value="Crotonobetainyl-coa:carnitine coa-transferase, domain 1"/>
    <property type="match status" value="1"/>
</dbReference>
<dbReference type="AlphaFoldDB" id="A0A8S1EJY6"/>
<dbReference type="GO" id="GO:0008206">
    <property type="term" value="P:bile acid metabolic process"/>
    <property type="evidence" value="ECO:0007669"/>
    <property type="project" value="TreeGrafter"/>
</dbReference>
<dbReference type="PANTHER" id="PTHR48228:SF5">
    <property type="entry name" value="ALPHA-METHYLACYL-COA RACEMASE"/>
    <property type="match status" value="1"/>
</dbReference>
<dbReference type="SUPFAM" id="SSF89796">
    <property type="entry name" value="CoA-transferase family III (CaiB/BaiF)"/>
    <property type="match status" value="1"/>
</dbReference>
<accession>A0A8S1EJY6</accession>
<organism evidence="2 3">
    <name type="scientific">Caenorhabditis bovis</name>
    <dbReference type="NCBI Taxonomy" id="2654633"/>
    <lineage>
        <taxon>Eukaryota</taxon>
        <taxon>Metazoa</taxon>
        <taxon>Ecdysozoa</taxon>
        <taxon>Nematoda</taxon>
        <taxon>Chromadorea</taxon>
        <taxon>Rhabditida</taxon>
        <taxon>Rhabditina</taxon>
        <taxon>Rhabditomorpha</taxon>
        <taxon>Rhabditoidea</taxon>
        <taxon>Rhabditidae</taxon>
        <taxon>Peloderinae</taxon>
        <taxon>Caenorhabditis</taxon>
    </lineage>
</organism>
<protein>
    <submittedName>
        <fullName evidence="2">Uncharacterized protein</fullName>
    </submittedName>
</protein>
<dbReference type="InterPro" id="IPR050509">
    <property type="entry name" value="CoA-transferase_III"/>
</dbReference>
<gene>
    <name evidence="2" type="ORF">CBOVIS_LOCUS2804</name>
</gene>
<dbReference type="OrthoDB" id="5863171at2759"/>
<name>A0A8S1EJY6_9PELO</name>
<dbReference type="GO" id="GO:0005739">
    <property type="term" value="C:mitochondrion"/>
    <property type="evidence" value="ECO:0007669"/>
    <property type="project" value="TreeGrafter"/>
</dbReference>
<comment type="similarity">
    <text evidence="1">Belongs to the CoA-transferase III family.</text>
</comment>
<dbReference type="InterPro" id="IPR044855">
    <property type="entry name" value="CoA-Trfase_III_dom3_sf"/>
</dbReference>
<evidence type="ECO:0000256" key="1">
    <source>
        <dbReference type="ARBA" id="ARBA00008383"/>
    </source>
</evidence>
<keyword evidence="3" id="KW-1185">Reference proteome</keyword>
<dbReference type="Proteomes" id="UP000494206">
    <property type="component" value="Unassembled WGS sequence"/>
</dbReference>
<dbReference type="InterPro" id="IPR023606">
    <property type="entry name" value="CoA-Trfase_III_dom_1_sf"/>
</dbReference>
<sequence length="344" mass="38495">MAKLLNGVKVVELSGLAPVPHCGLVLADFGAQVTVVEKKEFQTIEQRLNRGKDLVLLDLKDPTDLKKVQDMCKVSDVLLDPYRPGILEKIGLDPLKLLQQNERLIICRITGYGQTGRMRSEAGHDINYVSLSGMLPIFSGAESSRPWPPVNMLADFAGGGLTAAFGIVSALHARSQNGGKGCVIDCSMTEGISYLGAFVQHYYDQSHMFTDKYGIFTGECPLYRTYKTKDDKFIAVGALEPKFHQNMFRVLGFDGSDIFDDPEKLVRQMEQIFLTRTRDEWWQIFEGKDCCVTPVLNMDEVGEFGLHKDRRSFQKSEVYGGTWIAKPAPRILTIDDLRSKSSKL</sequence>